<comment type="caution">
    <text evidence="8">The sequence shown here is derived from an EMBL/GenBank/DDBJ whole genome shotgun (WGS) entry which is preliminary data.</text>
</comment>
<protein>
    <submittedName>
        <fullName evidence="8">Putative flippase GtrA</fullName>
    </submittedName>
</protein>
<dbReference type="EMBL" id="SMBZ01000072">
    <property type="protein sequence ID" value="TCV05636.1"/>
    <property type="molecule type" value="Genomic_DNA"/>
</dbReference>
<dbReference type="InterPro" id="IPR051401">
    <property type="entry name" value="GtrA_CellWall_Glycosyl"/>
</dbReference>
<comment type="subcellular location">
    <subcellularLocation>
        <location evidence="1">Membrane</location>
        <topology evidence="1">Multi-pass membrane protein</topology>
    </subcellularLocation>
</comment>
<keyword evidence="4 6" id="KW-1133">Transmembrane helix</keyword>
<gene>
    <name evidence="8" type="ORF">EDC17_10721</name>
</gene>
<keyword evidence="9" id="KW-1185">Reference proteome</keyword>
<evidence type="ECO:0000256" key="4">
    <source>
        <dbReference type="ARBA" id="ARBA00022989"/>
    </source>
</evidence>
<evidence type="ECO:0000256" key="5">
    <source>
        <dbReference type="ARBA" id="ARBA00023136"/>
    </source>
</evidence>
<keyword evidence="3 6" id="KW-0812">Transmembrane</keyword>
<dbReference type="PANTHER" id="PTHR38459:SF1">
    <property type="entry name" value="PROPHAGE BACTOPRENOL-LINKED GLUCOSE TRANSLOCASE HOMOLOG"/>
    <property type="match status" value="1"/>
</dbReference>
<evidence type="ECO:0000256" key="2">
    <source>
        <dbReference type="ARBA" id="ARBA00009399"/>
    </source>
</evidence>
<comment type="similarity">
    <text evidence="2">Belongs to the GtrA family.</text>
</comment>
<evidence type="ECO:0000256" key="6">
    <source>
        <dbReference type="SAM" id="Phobius"/>
    </source>
</evidence>
<feature type="transmembrane region" description="Helical" evidence="6">
    <location>
        <begin position="39"/>
        <end position="60"/>
    </location>
</feature>
<dbReference type="AlphaFoldDB" id="A0A4R3VQG4"/>
<organism evidence="8 9">
    <name type="scientific">Sphingobacterium alimentarium</name>
    <dbReference type="NCBI Taxonomy" id="797292"/>
    <lineage>
        <taxon>Bacteria</taxon>
        <taxon>Pseudomonadati</taxon>
        <taxon>Bacteroidota</taxon>
        <taxon>Sphingobacteriia</taxon>
        <taxon>Sphingobacteriales</taxon>
        <taxon>Sphingobacteriaceae</taxon>
        <taxon>Sphingobacterium</taxon>
    </lineage>
</organism>
<proteinExistence type="inferred from homology"/>
<dbReference type="GO" id="GO:0005886">
    <property type="term" value="C:plasma membrane"/>
    <property type="evidence" value="ECO:0007669"/>
    <property type="project" value="TreeGrafter"/>
</dbReference>
<evidence type="ECO:0000259" key="7">
    <source>
        <dbReference type="Pfam" id="PF04138"/>
    </source>
</evidence>
<dbReference type="Pfam" id="PF04138">
    <property type="entry name" value="GtrA_DPMS_TM"/>
    <property type="match status" value="1"/>
</dbReference>
<evidence type="ECO:0000313" key="9">
    <source>
        <dbReference type="Proteomes" id="UP000295197"/>
    </source>
</evidence>
<feature type="transmembrane region" description="Helical" evidence="6">
    <location>
        <begin position="99"/>
        <end position="120"/>
    </location>
</feature>
<dbReference type="GO" id="GO:0000271">
    <property type="term" value="P:polysaccharide biosynthetic process"/>
    <property type="evidence" value="ECO:0007669"/>
    <property type="project" value="InterPro"/>
</dbReference>
<evidence type="ECO:0000256" key="3">
    <source>
        <dbReference type="ARBA" id="ARBA00022692"/>
    </source>
</evidence>
<feature type="transmembrane region" description="Helical" evidence="6">
    <location>
        <begin position="72"/>
        <end position="93"/>
    </location>
</feature>
<dbReference type="OrthoDB" id="1448110at2"/>
<evidence type="ECO:0000313" key="8">
    <source>
        <dbReference type="EMBL" id="TCV05636.1"/>
    </source>
</evidence>
<dbReference type="Proteomes" id="UP000295197">
    <property type="component" value="Unassembled WGS sequence"/>
</dbReference>
<sequence length="128" mass="14335">MGFKLKEFLKAQLSAFLGGMTDLAIYSFCYKVLSFSAPFSNAIAGSLGAIVNFLINRYWSFGNTSTSIGTQLWKFVIVVIGSISLKSAGLYFFVNMLGWHFLVSKLLVEVIVSLGFNFTLQKFWVFKK</sequence>
<evidence type="ECO:0000256" key="1">
    <source>
        <dbReference type="ARBA" id="ARBA00004141"/>
    </source>
</evidence>
<reference evidence="8 9" key="1">
    <citation type="submission" date="2019-03" db="EMBL/GenBank/DDBJ databases">
        <title>Genomic Encyclopedia of Type Strains, Phase IV (KMG-IV): sequencing the most valuable type-strain genomes for metagenomic binning, comparative biology and taxonomic classification.</title>
        <authorList>
            <person name="Goeker M."/>
        </authorList>
    </citation>
    <scope>NUCLEOTIDE SEQUENCE [LARGE SCALE GENOMIC DNA]</scope>
    <source>
        <strain evidence="8 9">DSM 22362</strain>
    </source>
</reference>
<keyword evidence="5 6" id="KW-0472">Membrane</keyword>
<dbReference type="RefSeq" id="WP_132779182.1">
    <property type="nucleotide sequence ID" value="NZ_SMBZ01000072.1"/>
</dbReference>
<accession>A0A4R3VQG4</accession>
<feature type="domain" description="GtrA/DPMS transmembrane" evidence="7">
    <location>
        <begin position="17"/>
        <end position="126"/>
    </location>
</feature>
<dbReference type="InterPro" id="IPR007267">
    <property type="entry name" value="GtrA_DPMS_TM"/>
</dbReference>
<dbReference type="PANTHER" id="PTHR38459">
    <property type="entry name" value="PROPHAGE BACTOPRENOL-LINKED GLUCOSE TRANSLOCASE HOMOLOG"/>
    <property type="match status" value="1"/>
</dbReference>
<name>A0A4R3VQG4_9SPHI</name>